<reference evidence="1 2" key="1">
    <citation type="submission" date="2022-10" db="EMBL/GenBank/DDBJ databases">
        <title>Aestuariibacter sp. AA17 isolated from Montipora capitata coral fragment.</title>
        <authorList>
            <person name="Emsley S.A."/>
            <person name="Pfannmuller K.M."/>
            <person name="Loughran R.M."/>
            <person name="Shlafstein M."/>
            <person name="Papke E."/>
            <person name="Saw J.H."/>
            <person name="Ushijima B."/>
            <person name="Videau P."/>
        </authorList>
    </citation>
    <scope>NUCLEOTIDE SEQUENCE [LARGE SCALE GENOMIC DNA]</scope>
    <source>
        <strain evidence="1 2">AA17</strain>
    </source>
</reference>
<dbReference type="GO" id="GO:0032259">
    <property type="term" value="P:methylation"/>
    <property type="evidence" value="ECO:0007669"/>
    <property type="project" value="UniProtKB-KW"/>
</dbReference>
<keyword evidence="2" id="KW-1185">Reference proteome</keyword>
<evidence type="ECO:0000313" key="2">
    <source>
        <dbReference type="Proteomes" id="UP001652504"/>
    </source>
</evidence>
<name>A0ABT3A9S6_9ALTE</name>
<keyword evidence="1" id="KW-0808">Transferase</keyword>
<organism evidence="1 2">
    <name type="scientific">Fluctibacter corallii</name>
    <dbReference type="NCBI Taxonomy" id="2984329"/>
    <lineage>
        <taxon>Bacteria</taxon>
        <taxon>Pseudomonadati</taxon>
        <taxon>Pseudomonadota</taxon>
        <taxon>Gammaproteobacteria</taxon>
        <taxon>Alteromonadales</taxon>
        <taxon>Alteromonadaceae</taxon>
        <taxon>Fluctibacter</taxon>
    </lineage>
</organism>
<dbReference type="EMBL" id="JAOWKX010000006">
    <property type="protein sequence ID" value="MCV2885438.1"/>
    <property type="molecule type" value="Genomic_DNA"/>
</dbReference>
<comment type="caution">
    <text evidence="1">The sequence shown here is derived from an EMBL/GenBank/DDBJ whole genome shotgun (WGS) entry which is preliminary data.</text>
</comment>
<dbReference type="PANTHER" id="PTHR43861:SF6">
    <property type="entry name" value="METHYLTRANSFERASE TYPE 11"/>
    <property type="match status" value="1"/>
</dbReference>
<gene>
    <name evidence="1" type="ORF">OE749_12105</name>
</gene>
<proteinExistence type="predicted"/>
<dbReference type="GO" id="GO:0008168">
    <property type="term" value="F:methyltransferase activity"/>
    <property type="evidence" value="ECO:0007669"/>
    <property type="project" value="UniProtKB-KW"/>
</dbReference>
<dbReference type="Gene3D" id="3.40.50.150">
    <property type="entry name" value="Vaccinia Virus protein VP39"/>
    <property type="match status" value="1"/>
</dbReference>
<dbReference type="Proteomes" id="UP001652504">
    <property type="component" value="Unassembled WGS sequence"/>
</dbReference>
<protein>
    <submittedName>
        <fullName evidence="1">Class I SAM-dependent methyltransferase</fullName>
    </submittedName>
</protein>
<dbReference type="SUPFAM" id="SSF53335">
    <property type="entry name" value="S-adenosyl-L-methionine-dependent methyltransferases"/>
    <property type="match status" value="1"/>
</dbReference>
<dbReference type="InterPro" id="IPR029063">
    <property type="entry name" value="SAM-dependent_MTases_sf"/>
</dbReference>
<evidence type="ECO:0000313" key="1">
    <source>
        <dbReference type="EMBL" id="MCV2885438.1"/>
    </source>
</evidence>
<accession>A0ABT3A9S6</accession>
<sequence>MKKLTCCLCSNNEDEPIYSGKIRDGQYGSLSKAEVDVLQCTHCGLVRLSHDMNEPDFYESETYRETFNGTASIESYVHVHDVEQPPRINKIGIEAFRNKVVLDIGCGGGAFLDQVAGVAKTTIAVEPFVGFHEELKKKGHIVVSSSEELLPEWRTSIDTIVSFGVIEHVDNPLSFLKDAYPLLKDDGCFYLETDNLNDILMKLNVEAFPTFFYRTAHLWYFNAETLSTLARKAGYHISNTSFRHNFDLSNTLVWANNGIPSGNGKLSFIDNNLNLMWKQFLEQQGYADLIFMQLTKGRN</sequence>
<dbReference type="Pfam" id="PF13489">
    <property type="entry name" value="Methyltransf_23"/>
    <property type="match status" value="1"/>
</dbReference>
<dbReference type="PANTHER" id="PTHR43861">
    <property type="entry name" value="TRANS-ACONITATE 2-METHYLTRANSFERASE-RELATED"/>
    <property type="match status" value="1"/>
</dbReference>
<dbReference type="CDD" id="cd02440">
    <property type="entry name" value="AdoMet_MTases"/>
    <property type="match status" value="1"/>
</dbReference>
<dbReference type="RefSeq" id="WP_263712730.1">
    <property type="nucleotide sequence ID" value="NZ_JAOWKX010000006.1"/>
</dbReference>
<keyword evidence="1" id="KW-0489">Methyltransferase</keyword>